<evidence type="ECO:0000313" key="1">
    <source>
        <dbReference type="EMBL" id="QDH86625.1"/>
    </source>
</evidence>
<name>A0A514CZ53_9VIRU</name>
<sequence>MRNFNTRVQAQNTHFLDVRTVGFTDDAFVAVQQALVLAMEATNGYLSPSEEETLSDFITWWKTCRSEAIDQTSTGWVGQGDITHPVFTYVNLNAGYSVAVVAIFISEFGDFELGFRTGTRPICMYSK</sequence>
<reference evidence="1" key="1">
    <citation type="submission" date="2019-05" db="EMBL/GenBank/DDBJ databases">
        <title>Metatranscriptomic reconstruction reveals RNA viruses with the potential to shape carbon cycling in soil.</title>
        <authorList>
            <person name="Starr E.P."/>
            <person name="Nuccio E."/>
            <person name="Pett-Ridge J."/>
            <person name="Banfield J.F."/>
            <person name="Firestone M.K."/>
        </authorList>
    </citation>
    <scope>NUCLEOTIDE SEQUENCE</scope>
    <source>
        <strain evidence="1">H1_Bulk_29_scaffold_156</strain>
    </source>
</reference>
<accession>A0A514CZ53</accession>
<organism evidence="1">
    <name type="scientific">Leviviridae sp</name>
    <dbReference type="NCBI Taxonomy" id="2027243"/>
    <lineage>
        <taxon>Viruses</taxon>
        <taxon>Riboviria</taxon>
        <taxon>Orthornavirae</taxon>
        <taxon>Lenarviricota</taxon>
        <taxon>Leviviricetes</taxon>
        <taxon>Norzivirales</taxon>
        <taxon>Fiersviridae</taxon>
    </lineage>
</organism>
<protein>
    <submittedName>
        <fullName evidence="1">Uncharacterized protein</fullName>
    </submittedName>
</protein>
<dbReference type="EMBL" id="MN032809">
    <property type="protein sequence ID" value="QDH86625.1"/>
    <property type="molecule type" value="Genomic_RNA"/>
</dbReference>
<proteinExistence type="predicted"/>
<gene>
    <name evidence="1" type="ORF">H1Bulk29156_000001</name>
</gene>